<dbReference type="Proteomes" id="UP000269945">
    <property type="component" value="Unassembled WGS sequence"/>
</dbReference>
<accession>A0A9X9Q3N2</accession>
<gene>
    <name evidence="1" type="ORF">BN2614_LOCUS7</name>
</gene>
<reference evidence="1 2" key="1">
    <citation type="submission" date="2018-10" db="EMBL/GenBank/DDBJ databases">
        <authorList>
            <person name="Ekblom R."/>
            <person name="Jareborg N."/>
        </authorList>
    </citation>
    <scope>NUCLEOTIDE SEQUENCE [LARGE SCALE GENOMIC DNA]</scope>
    <source>
        <tissue evidence="1">Muscle</tissue>
    </source>
</reference>
<comment type="caution">
    <text evidence="1">The sequence shown here is derived from an EMBL/GenBank/DDBJ whole genome shotgun (WGS) entry which is preliminary data.</text>
</comment>
<name>A0A9X9Q3N2_GULGU</name>
<evidence type="ECO:0000313" key="2">
    <source>
        <dbReference type="Proteomes" id="UP000269945"/>
    </source>
</evidence>
<dbReference type="AlphaFoldDB" id="A0A9X9Q3N2"/>
<dbReference type="EMBL" id="CYRY02030313">
    <property type="protein sequence ID" value="VCX04391.1"/>
    <property type="molecule type" value="Genomic_DNA"/>
</dbReference>
<keyword evidence="2" id="KW-1185">Reference proteome</keyword>
<protein>
    <submittedName>
        <fullName evidence="1">Uncharacterized protein</fullName>
    </submittedName>
</protein>
<feature type="non-terminal residue" evidence="1">
    <location>
        <position position="116"/>
    </location>
</feature>
<organism evidence="1 2">
    <name type="scientific">Gulo gulo</name>
    <name type="common">Wolverine</name>
    <name type="synonym">Gluton</name>
    <dbReference type="NCBI Taxonomy" id="48420"/>
    <lineage>
        <taxon>Eukaryota</taxon>
        <taxon>Metazoa</taxon>
        <taxon>Chordata</taxon>
        <taxon>Craniata</taxon>
        <taxon>Vertebrata</taxon>
        <taxon>Euteleostomi</taxon>
        <taxon>Mammalia</taxon>
        <taxon>Eutheria</taxon>
        <taxon>Laurasiatheria</taxon>
        <taxon>Carnivora</taxon>
        <taxon>Caniformia</taxon>
        <taxon>Musteloidea</taxon>
        <taxon>Mustelidae</taxon>
        <taxon>Guloninae</taxon>
        <taxon>Gulo</taxon>
    </lineage>
</organism>
<evidence type="ECO:0000313" key="1">
    <source>
        <dbReference type="EMBL" id="VCX04391.1"/>
    </source>
</evidence>
<proteinExistence type="predicted"/>
<sequence>MALLPLHVQWDSLSLAFPPPHQVPPHCHSFLCLDLGKGLLPSLSLFLPWTLQLSSIENNLFWGGSVEGSGLGDRIWDSSCQISFWNRTLETREEKKAQKSPQDSLCPPMIELWPSS</sequence>